<dbReference type="AlphaFoldDB" id="A0A1Z5HY32"/>
<comment type="caution">
    <text evidence="1">The sequence shown here is derived from an EMBL/GenBank/DDBJ whole genome shotgun (WGS) entry which is preliminary data.</text>
</comment>
<keyword evidence="2" id="KW-1185">Reference proteome</keyword>
<accession>A0A1Z5HY32</accession>
<gene>
    <name evidence="1" type="ORF">KKC1_33130</name>
</gene>
<proteinExistence type="predicted"/>
<evidence type="ECO:0000313" key="1">
    <source>
        <dbReference type="EMBL" id="GAW94200.1"/>
    </source>
</evidence>
<sequence length="48" mass="5541">MDSKSKRFLNSEGYLKVKLTPGKRTLSFVSVTTRIKKINWSDPDILKN</sequence>
<organism evidence="1 2">
    <name type="scientific">Calderihabitans maritimus</name>
    <dbReference type="NCBI Taxonomy" id="1246530"/>
    <lineage>
        <taxon>Bacteria</taxon>
        <taxon>Bacillati</taxon>
        <taxon>Bacillota</taxon>
        <taxon>Clostridia</taxon>
        <taxon>Neomoorellales</taxon>
        <taxon>Calderihabitantaceae</taxon>
        <taxon>Calderihabitans</taxon>
    </lineage>
</organism>
<evidence type="ECO:0000313" key="2">
    <source>
        <dbReference type="Proteomes" id="UP000197032"/>
    </source>
</evidence>
<reference evidence="2" key="1">
    <citation type="journal article" date="2017" name="Appl. Environ. Microbiol.">
        <title>Genomic Analysis of Calderihabitans maritimus KKC1, a Thermophilic, Hydrogenogenic, Carboxydotrophic Bacterium Isolated from Marine Sediment.</title>
        <authorList>
            <person name="Omae K."/>
            <person name="Yoneda Y."/>
            <person name="Fukuyama Y."/>
            <person name="Yoshida T."/>
            <person name="Sako Y."/>
        </authorList>
    </citation>
    <scope>NUCLEOTIDE SEQUENCE [LARGE SCALE GENOMIC DNA]</scope>
    <source>
        <strain evidence="2">KKC1</strain>
    </source>
</reference>
<name>A0A1Z5HY32_9FIRM</name>
<protein>
    <submittedName>
        <fullName evidence="1">Uncharacterized protein</fullName>
    </submittedName>
</protein>
<dbReference type="Proteomes" id="UP000197032">
    <property type="component" value="Unassembled WGS sequence"/>
</dbReference>
<dbReference type="EMBL" id="BDGJ01000198">
    <property type="protein sequence ID" value="GAW94200.1"/>
    <property type="molecule type" value="Genomic_DNA"/>
</dbReference>